<dbReference type="InterPro" id="IPR018389">
    <property type="entry name" value="DctP_fam"/>
</dbReference>
<sequence length="362" mass="39863">MKRRDVLKSFGSGMVAATSLAVGGKALAAKPEFKWKMVTTWPKNFPVLGTNANYLAKTIEEMSGGRIRIKVYGANELVPAFEAFDAVSRGTVEMGHGAPYYWKGKSETAQFFSAIPFGMTAQEVNGWLYYGGGLALWEELYDRFNLVPMATGNTGVQMAGWFRKDINSVDDLKGLKMRIPGLGGEVLSRAGGTPVSMPGGEIFTSLQSGAIDATEWIGPYNDLAFGLYKAAKNYYYPGWHEPGSTLETFVNKQTFESLPKDLQAIVKHACKDASMDMISEFSAKNNAALDTLVNKHQVSVKALPDDVLKKLHWLSNEVVQDIVDRDAFSQKVYASYSSFQQQAIKWSDVSEYAYMRARGLGA</sequence>
<protein>
    <submittedName>
        <fullName evidence="4">TRAP transporter solute receptor</fullName>
    </submittedName>
</protein>
<keyword evidence="5" id="KW-1185">Reference proteome</keyword>
<dbReference type="EMBL" id="ASHL01000004">
    <property type="protein sequence ID" value="EPD13262.1"/>
    <property type="molecule type" value="Genomic_DNA"/>
</dbReference>
<evidence type="ECO:0000313" key="4">
    <source>
        <dbReference type="EMBL" id="EPD13262.1"/>
    </source>
</evidence>
<feature type="binding site" evidence="2">
    <location>
        <position position="157"/>
    </location>
    <ligand>
        <name>substrate</name>
    </ligand>
</feature>
<name>A0AB33Z1W2_9GAMM</name>
<keyword evidence="3" id="KW-0479">Metal-binding</keyword>
<accession>A0AB33Z1W2</accession>
<keyword evidence="4" id="KW-0675">Receptor</keyword>
<dbReference type="GO" id="GO:0046872">
    <property type="term" value="F:metal ion binding"/>
    <property type="evidence" value="ECO:0007669"/>
    <property type="project" value="UniProtKB-KW"/>
</dbReference>
<reference evidence="4 5" key="1">
    <citation type="journal article" date="2013" name="Genome Announc.">
        <title>Genome Sequence of the Pyrene- and Fluoranthene-Degrading Bacterium Cycloclasticus sp. Strain PY97M.</title>
        <authorList>
            <person name="Cui Z."/>
            <person name="Xu G."/>
            <person name="Li Q."/>
            <person name="Gao W."/>
            <person name="Zheng L."/>
        </authorList>
    </citation>
    <scope>NUCLEOTIDE SEQUENCE [LARGE SCALE GENOMIC DNA]</scope>
    <source>
        <strain evidence="4 5">PY97M</strain>
    </source>
</reference>
<evidence type="ECO:0000256" key="3">
    <source>
        <dbReference type="PIRSR" id="PIRSR039026-2"/>
    </source>
</evidence>
<dbReference type="Proteomes" id="UP000015462">
    <property type="component" value="Unassembled WGS sequence"/>
</dbReference>
<dbReference type="RefSeq" id="WP_016390384.1">
    <property type="nucleotide sequence ID" value="NZ_KE646807.1"/>
</dbReference>
<evidence type="ECO:0000256" key="2">
    <source>
        <dbReference type="PIRSR" id="PIRSR039026-1"/>
    </source>
</evidence>
<feature type="binding site" evidence="3">
    <location>
        <position position="241"/>
    </location>
    <ligand>
        <name>substrate</name>
    </ligand>
</feature>
<comment type="caution">
    <text evidence="4">The sequence shown here is derived from an EMBL/GenBank/DDBJ whole genome shotgun (WGS) entry which is preliminary data.</text>
</comment>
<dbReference type="GO" id="GO:0031317">
    <property type="term" value="C:tripartite ATP-independent periplasmic transporter complex"/>
    <property type="evidence" value="ECO:0007669"/>
    <property type="project" value="InterPro"/>
</dbReference>
<organism evidence="4 5">
    <name type="scientific">Cycloclasticus pugetii</name>
    <dbReference type="NCBI Taxonomy" id="34068"/>
    <lineage>
        <taxon>Bacteria</taxon>
        <taxon>Pseudomonadati</taxon>
        <taxon>Pseudomonadota</taxon>
        <taxon>Gammaproteobacteria</taxon>
        <taxon>Thiotrichales</taxon>
        <taxon>Piscirickettsiaceae</taxon>
        <taxon>Cycloclasticus</taxon>
    </lineage>
</organism>
<feature type="binding site" evidence="3">
    <location>
        <position position="216"/>
    </location>
    <ligand>
        <name>Na(+)</name>
        <dbReference type="ChEBI" id="CHEBI:29101"/>
    </ligand>
</feature>
<feature type="binding site" evidence="3">
    <location>
        <position position="215"/>
    </location>
    <ligand>
        <name>substrate</name>
    </ligand>
</feature>
<dbReference type="InterPro" id="IPR038404">
    <property type="entry name" value="TRAP_DctP_sf"/>
</dbReference>
<dbReference type="Gene3D" id="3.40.190.10">
    <property type="entry name" value="Periplasmic binding protein-like II"/>
    <property type="match status" value="1"/>
</dbReference>
<gene>
    <name evidence="4" type="ORF">L196_06455</name>
</gene>
<evidence type="ECO:0000256" key="1">
    <source>
        <dbReference type="ARBA" id="ARBA00022729"/>
    </source>
</evidence>
<dbReference type="Pfam" id="PF03480">
    <property type="entry name" value="DctP"/>
    <property type="match status" value="1"/>
</dbReference>
<dbReference type="NCBIfam" id="NF037995">
    <property type="entry name" value="TRAP_S1"/>
    <property type="match status" value="1"/>
</dbReference>
<dbReference type="PANTHER" id="PTHR33376">
    <property type="match status" value="1"/>
</dbReference>
<dbReference type="AlphaFoldDB" id="A0AB33Z1W2"/>
<dbReference type="CDD" id="cd13604">
    <property type="entry name" value="PBP2_TRAP_ketoacid_lactate_like"/>
    <property type="match status" value="1"/>
</dbReference>
<dbReference type="PANTHER" id="PTHR33376:SF5">
    <property type="entry name" value="EXTRACYTOPLASMIC SOLUTE RECEPTOR PROTEIN"/>
    <property type="match status" value="1"/>
</dbReference>
<feature type="binding site" evidence="2">
    <location>
        <position position="178"/>
    </location>
    <ligand>
        <name>substrate</name>
    </ligand>
</feature>
<proteinExistence type="predicted"/>
<evidence type="ECO:0000313" key="5">
    <source>
        <dbReference type="Proteomes" id="UP000015462"/>
    </source>
</evidence>
<dbReference type="Gene3D" id="3.40.190.170">
    <property type="entry name" value="Bacterial extracellular solute-binding protein, family 7"/>
    <property type="match status" value="1"/>
</dbReference>
<dbReference type="SUPFAM" id="SSF53850">
    <property type="entry name" value="Periplasmic binding protein-like II"/>
    <property type="match status" value="1"/>
</dbReference>
<keyword evidence="1" id="KW-0732">Signal</keyword>
<dbReference type="GO" id="GO:0055085">
    <property type="term" value="P:transmembrane transport"/>
    <property type="evidence" value="ECO:0007669"/>
    <property type="project" value="InterPro"/>
</dbReference>
<dbReference type="InterPro" id="IPR026289">
    <property type="entry name" value="SBP_TakP-like"/>
</dbReference>
<dbReference type="PIRSF" id="PIRSF039026">
    <property type="entry name" value="SiaP"/>
    <property type="match status" value="1"/>
</dbReference>